<evidence type="ECO:0000256" key="1">
    <source>
        <dbReference type="SAM" id="MobiDB-lite"/>
    </source>
</evidence>
<feature type="region of interest" description="Disordered" evidence="1">
    <location>
        <begin position="33"/>
        <end position="61"/>
    </location>
</feature>
<feature type="compositionally biased region" description="Polar residues" evidence="1">
    <location>
        <begin position="35"/>
        <end position="52"/>
    </location>
</feature>
<keyword evidence="3" id="KW-1185">Reference proteome</keyword>
<reference evidence="2 3" key="1">
    <citation type="submission" date="2019-03" db="EMBL/GenBank/DDBJ databases">
        <title>First draft genome of Liparis tanakae, snailfish: a comprehensive survey of snailfish specific genes.</title>
        <authorList>
            <person name="Kim W."/>
            <person name="Song I."/>
            <person name="Jeong J.-H."/>
            <person name="Kim D."/>
            <person name="Kim S."/>
            <person name="Ryu S."/>
            <person name="Song J.Y."/>
            <person name="Lee S.K."/>
        </authorList>
    </citation>
    <scope>NUCLEOTIDE SEQUENCE [LARGE SCALE GENOMIC DNA]</scope>
    <source>
        <tissue evidence="2">Muscle</tissue>
    </source>
</reference>
<protein>
    <submittedName>
        <fullName evidence="2">Uncharacterized protein</fullName>
    </submittedName>
</protein>
<dbReference type="EMBL" id="SRLO01000234">
    <property type="protein sequence ID" value="TNN65455.1"/>
    <property type="molecule type" value="Genomic_DNA"/>
</dbReference>
<evidence type="ECO:0000313" key="3">
    <source>
        <dbReference type="Proteomes" id="UP000314294"/>
    </source>
</evidence>
<accession>A0A4Z2HJM0</accession>
<gene>
    <name evidence="2" type="ORF">EYF80_024274</name>
</gene>
<name>A0A4Z2HJM0_9TELE</name>
<evidence type="ECO:0000313" key="2">
    <source>
        <dbReference type="EMBL" id="TNN65455.1"/>
    </source>
</evidence>
<comment type="caution">
    <text evidence="2">The sequence shown here is derived from an EMBL/GenBank/DDBJ whole genome shotgun (WGS) entry which is preliminary data.</text>
</comment>
<dbReference type="Proteomes" id="UP000314294">
    <property type="component" value="Unassembled WGS sequence"/>
</dbReference>
<sequence length="61" mass="6701">MCAIRLRVPRVNSASPPPNVQELILEEVLSPLPSPTVNPSESVPRQRLNLTTRCKPGSNCH</sequence>
<dbReference type="AlphaFoldDB" id="A0A4Z2HJM0"/>
<organism evidence="2 3">
    <name type="scientific">Liparis tanakae</name>
    <name type="common">Tanaka's snailfish</name>
    <dbReference type="NCBI Taxonomy" id="230148"/>
    <lineage>
        <taxon>Eukaryota</taxon>
        <taxon>Metazoa</taxon>
        <taxon>Chordata</taxon>
        <taxon>Craniata</taxon>
        <taxon>Vertebrata</taxon>
        <taxon>Euteleostomi</taxon>
        <taxon>Actinopterygii</taxon>
        <taxon>Neopterygii</taxon>
        <taxon>Teleostei</taxon>
        <taxon>Neoteleostei</taxon>
        <taxon>Acanthomorphata</taxon>
        <taxon>Eupercaria</taxon>
        <taxon>Perciformes</taxon>
        <taxon>Cottioidei</taxon>
        <taxon>Cottales</taxon>
        <taxon>Liparidae</taxon>
        <taxon>Liparis</taxon>
    </lineage>
</organism>
<proteinExistence type="predicted"/>